<proteinExistence type="predicted"/>
<gene>
    <name evidence="1" type="ORF">M3N64_00565</name>
</gene>
<dbReference type="InterPro" id="IPR006439">
    <property type="entry name" value="HAD-SF_hydro_IA"/>
</dbReference>
<comment type="caution">
    <text evidence="1">The sequence shown here is derived from an EMBL/GenBank/DDBJ whole genome shotgun (WGS) entry which is preliminary data.</text>
</comment>
<keyword evidence="2" id="KW-1185">Reference proteome</keyword>
<dbReference type="NCBIfam" id="TIGR01668">
    <property type="entry name" value="YqeG_hyp_ppase"/>
    <property type="match status" value="1"/>
</dbReference>
<dbReference type="CDD" id="cd16416">
    <property type="entry name" value="HAD_BsYqeG-like"/>
    <property type="match status" value="1"/>
</dbReference>
<dbReference type="InterPro" id="IPR006549">
    <property type="entry name" value="HAD-SF_hydro_IIIA"/>
</dbReference>
<evidence type="ECO:0000313" key="2">
    <source>
        <dbReference type="Proteomes" id="UP001203004"/>
    </source>
</evidence>
<evidence type="ECO:0000313" key="1">
    <source>
        <dbReference type="EMBL" id="MCL1630445.1"/>
    </source>
</evidence>
<reference evidence="1 2" key="1">
    <citation type="submission" date="2022-05" db="EMBL/GenBank/DDBJ databases">
        <title>Sporolactobacillus sp nov CPB3-1, isolated from tree bark (Mangifera indica L.).</title>
        <authorList>
            <person name="Phuengjayaem S."/>
            <person name="Tanasupawat S."/>
        </authorList>
    </citation>
    <scope>NUCLEOTIDE SEQUENCE [LARGE SCALE GENOMIC DNA]</scope>
    <source>
        <strain evidence="1 2">CPB3-1</strain>
    </source>
</reference>
<dbReference type="EMBL" id="JAMAST010000001">
    <property type="protein sequence ID" value="MCL1630445.1"/>
    <property type="molecule type" value="Genomic_DNA"/>
</dbReference>
<dbReference type="SUPFAM" id="SSF56784">
    <property type="entry name" value="HAD-like"/>
    <property type="match status" value="1"/>
</dbReference>
<dbReference type="NCBIfam" id="TIGR01662">
    <property type="entry name" value="HAD-SF-IIIA"/>
    <property type="match status" value="1"/>
</dbReference>
<dbReference type="Pfam" id="PF00702">
    <property type="entry name" value="Hydrolase"/>
    <property type="match status" value="1"/>
</dbReference>
<dbReference type="InterPro" id="IPR023214">
    <property type="entry name" value="HAD_sf"/>
</dbReference>
<protein>
    <submittedName>
        <fullName evidence="1">YqeG family HAD IIIA-type phosphatase</fullName>
    </submittedName>
</protein>
<dbReference type="Gene3D" id="3.40.50.1000">
    <property type="entry name" value="HAD superfamily/HAD-like"/>
    <property type="match status" value="1"/>
</dbReference>
<dbReference type="PANTHER" id="PTHR19288:SF25">
    <property type="entry name" value="PHOSPHATIDYLGLYCEROPHOSPHATASE GEP4, MITOCHONDRIAL"/>
    <property type="match status" value="1"/>
</dbReference>
<name>A0ABT0M7U0_9BACL</name>
<organism evidence="1 2">
    <name type="scientific">Sporolactobacillus mangiferae</name>
    <dbReference type="NCBI Taxonomy" id="2940498"/>
    <lineage>
        <taxon>Bacteria</taxon>
        <taxon>Bacillati</taxon>
        <taxon>Bacillota</taxon>
        <taxon>Bacilli</taxon>
        <taxon>Bacillales</taxon>
        <taxon>Sporolactobacillaceae</taxon>
        <taxon>Sporolactobacillus</taxon>
    </lineage>
</organism>
<dbReference type="InterPro" id="IPR010021">
    <property type="entry name" value="PGPP1/Gep4"/>
</dbReference>
<dbReference type="Proteomes" id="UP001203004">
    <property type="component" value="Unassembled WGS sequence"/>
</dbReference>
<dbReference type="InterPro" id="IPR036412">
    <property type="entry name" value="HAD-like_sf"/>
</dbReference>
<dbReference type="NCBIfam" id="TIGR01549">
    <property type="entry name" value="HAD-SF-IA-v1"/>
    <property type="match status" value="1"/>
</dbReference>
<dbReference type="PANTHER" id="PTHR19288">
    <property type="entry name" value="4-NITROPHENYLPHOSPHATASE-RELATED"/>
    <property type="match status" value="1"/>
</dbReference>
<dbReference type="RefSeq" id="WP_249095075.1">
    <property type="nucleotide sequence ID" value="NZ_JAMAST010000001.1"/>
</dbReference>
<sequence>MLKQFLPEEHAESILNIDPDKLKRRGIKALVTDLDNTLIAWNEKDMKPELMRWFSELREAGITVMIVSNNNERRVQAFSHLADLPFIYHARKPLPFAFKRAMKMMDVTGEETVVVGDQLMTDIWGGNQVGAHTLLVTPIASTDGWATKVNRHLERWILSLLRRKGWLKWGE</sequence>
<accession>A0ABT0M7U0</accession>
<dbReference type="NCBIfam" id="TIGR01509">
    <property type="entry name" value="HAD-SF-IA-v3"/>
    <property type="match status" value="1"/>
</dbReference>